<keyword evidence="1" id="KW-0325">Glycoprotein</keyword>
<dbReference type="GO" id="GO:0006508">
    <property type="term" value="P:proteolysis"/>
    <property type="evidence" value="ECO:0007669"/>
    <property type="project" value="UniProtKB-KW"/>
</dbReference>
<keyword evidence="1" id="KW-0479">Metal-binding</keyword>
<dbReference type="EC" id="3.4.13.19" evidence="1"/>
<dbReference type="PROSITE" id="PS51365">
    <property type="entry name" value="RENAL_DIPEPTIDASE_2"/>
    <property type="match status" value="1"/>
</dbReference>
<keyword evidence="1" id="KW-0224">Dipeptidase</keyword>
<reference evidence="2" key="1">
    <citation type="submission" date="2021-06" db="EMBL/GenBank/DDBJ databases">
        <authorList>
            <person name="Hodson N. C."/>
            <person name="Mongue J. A."/>
            <person name="Jaron S. K."/>
        </authorList>
    </citation>
    <scope>NUCLEOTIDE SEQUENCE</scope>
</reference>
<keyword evidence="1" id="KW-0645">Protease</keyword>
<comment type="subunit">
    <text evidence="1">Homodimer; disulfide-linked.</text>
</comment>
<comment type="catalytic activity">
    <reaction evidence="1">
        <text>an L-aminoacyl-L-amino acid + H2O = 2 an L-alpha-amino acid</text>
        <dbReference type="Rhea" id="RHEA:48940"/>
        <dbReference type="ChEBI" id="CHEBI:15377"/>
        <dbReference type="ChEBI" id="CHEBI:59869"/>
        <dbReference type="ChEBI" id="CHEBI:77460"/>
        <dbReference type="EC" id="3.4.13.19"/>
    </reaction>
</comment>
<keyword evidence="1" id="KW-0862">Zinc</keyword>
<keyword evidence="1" id="KW-0482">Metalloprotease</keyword>
<evidence type="ECO:0000313" key="2">
    <source>
        <dbReference type="EMBL" id="CAG7786047.1"/>
    </source>
</evidence>
<protein>
    <recommendedName>
        <fullName evidence="1">Dipeptidase</fullName>
        <ecNumber evidence="1">3.4.13.19</ecNumber>
    </recommendedName>
</protein>
<comment type="cofactor">
    <cofactor evidence="1">
        <name>Zn(2+)</name>
        <dbReference type="ChEBI" id="CHEBI:29105"/>
    </cofactor>
</comment>
<sequence>MVGCQLWSAYVPCNAQHLDAVQLTLEQIDVVRRLTEKYSHTLEWVTDAR</sequence>
<dbReference type="OrthoDB" id="445695at2759"/>
<accession>A0A8J2KJ87</accession>
<dbReference type="AlphaFoldDB" id="A0A8J2KJ87"/>
<keyword evidence="1" id="KW-0449">Lipoprotein</keyword>
<dbReference type="GO" id="GO:0098552">
    <property type="term" value="C:side of membrane"/>
    <property type="evidence" value="ECO:0007669"/>
    <property type="project" value="UniProtKB-KW"/>
</dbReference>
<evidence type="ECO:0000256" key="1">
    <source>
        <dbReference type="RuleBase" id="RU341113"/>
    </source>
</evidence>
<comment type="subcellular location">
    <subcellularLocation>
        <location evidence="1">Membrane</location>
        <topology evidence="1">Lipid-anchor</topology>
        <topology evidence="1">GPI-anchor</topology>
    </subcellularLocation>
</comment>
<comment type="caution">
    <text evidence="2">The sequence shown here is derived from an EMBL/GenBank/DDBJ whole genome shotgun (WGS) entry which is preliminary data.</text>
</comment>
<evidence type="ECO:0000313" key="3">
    <source>
        <dbReference type="Proteomes" id="UP000708208"/>
    </source>
</evidence>
<keyword evidence="1" id="KW-0336">GPI-anchor</keyword>
<proteinExistence type="inferred from homology"/>
<keyword evidence="1" id="KW-0472">Membrane</keyword>
<dbReference type="PANTHER" id="PTHR10443">
    <property type="entry name" value="MICROSOMAL DIPEPTIDASE"/>
    <property type="match status" value="1"/>
</dbReference>
<dbReference type="Pfam" id="PF01244">
    <property type="entry name" value="Peptidase_M19"/>
    <property type="match status" value="1"/>
</dbReference>
<keyword evidence="1" id="KW-0378">Hydrolase</keyword>
<dbReference type="EMBL" id="CAJVCH010309517">
    <property type="protein sequence ID" value="CAG7786047.1"/>
    <property type="molecule type" value="Genomic_DNA"/>
</dbReference>
<gene>
    <name evidence="2" type="ORF">AFUS01_LOCUS24631</name>
</gene>
<dbReference type="Proteomes" id="UP000708208">
    <property type="component" value="Unassembled WGS sequence"/>
</dbReference>
<dbReference type="InterPro" id="IPR008257">
    <property type="entry name" value="Pept_M19"/>
</dbReference>
<dbReference type="PANTHER" id="PTHR10443:SF12">
    <property type="entry name" value="DIPEPTIDASE"/>
    <property type="match status" value="1"/>
</dbReference>
<name>A0A8J2KJ87_9HEXA</name>
<organism evidence="2 3">
    <name type="scientific">Allacma fusca</name>
    <dbReference type="NCBI Taxonomy" id="39272"/>
    <lineage>
        <taxon>Eukaryota</taxon>
        <taxon>Metazoa</taxon>
        <taxon>Ecdysozoa</taxon>
        <taxon>Arthropoda</taxon>
        <taxon>Hexapoda</taxon>
        <taxon>Collembola</taxon>
        <taxon>Symphypleona</taxon>
        <taxon>Sminthuridae</taxon>
        <taxon>Allacma</taxon>
    </lineage>
</organism>
<keyword evidence="1" id="KW-1015">Disulfide bond</keyword>
<dbReference type="GO" id="GO:0046872">
    <property type="term" value="F:metal ion binding"/>
    <property type="evidence" value="ECO:0007669"/>
    <property type="project" value="UniProtKB-UniRule"/>
</dbReference>
<comment type="similarity">
    <text evidence="1">Belongs to the metallo-dependent hydrolases superfamily. Peptidase M19 family.</text>
</comment>
<feature type="non-terminal residue" evidence="2">
    <location>
        <position position="1"/>
    </location>
</feature>
<keyword evidence="3" id="KW-1185">Reference proteome</keyword>
<dbReference type="GO" id="GO:0070573">
    <property type="term" value="F:metallodipeptidase activity"/>
    <property type="evidence" value="ECO:0007669"/>
    <property type="project" value="InterPro"/>
</dbReference>